<comment type="similarity">
    <text evidence="1">Belongs to the 'phage' integrase family.</text>
</comment>
<dbReference type="Gene3D" id="1.10.443.10">
    <property type="entry name" value="Intergrase catalytic core"/>
    <property type="match status" value="1"/>
</dbReference>
<dbReference type="STRING" id="1941349.STSP1_00525"/>
<feature type="domain" description="Tyr recombinase" evidence="4">
    <location>
        <begin position="192"/>
        <end position="379"/>
    </location>
</feature>
<dbReference type="InterPro" id="IPR013762">
    <property type="entry name" value="Integrase-like_cat_sf"/>
</dbReference>
<protein>
    <submittedName>
        <fullName evidence="5">Site-specific tyrosine recombinase XerC</fullName>
    </submittedName>
</protein>
<evidence type="ECO:0000256" key="3">
    <source>
        <dbReference type="ARBA" id="ARBA00023172"/>
    </source>
</evidence>
<evidence type="ECO:0000256" key="2">
    <source>
        <dbReference type="ARBA" id="ARBA00022908"/>
    </source>
</evidence>
<dbReference type="Pfam" id="PF00589">
    <property type="entry name" value="Phage_integrase"/>
    <property type="match status" value="1"/>
</dbReference>
<dbReference type="InterPro" id="IPR011010">
    <property type="entry name" value="DNA_brk_join_enz"/>
</dbReference>
<dbReference type="RefSeq" id="WP_085754866.1">
    <property type="nucleotide sequence ID" value="NZ_CP021023.1"/>
</dbReference>
<gene>
    <name evidence="5" type="ORF">STSP1_00525</name>
</gene>
<dbReference type="AlphaFoldDB" id="A0A1W6LK76"/>
<dbReference type="GO" id="GO:0015074">
    <property type="term" value="P:DNA integration"/>
    <property type="evidence" value="ECO:0007669"/>
    <property type="project" value="UniProtKB-KW"/>
</dbReference>
<evidence type="ECO:0000313" key="6">
    <source>
        <dbReference type="Proteomes" id="UP000193334"/>
    </source>
</evidence>
<proteinExistence type="inferred from homology"/>
<evidence type="ECO:0000259" key="4">
    <source>
        <dbReference type="PROSITE" id="PS51898"/>
    </source>
</evidence>
<dbReference type="CDD" id="cd00397">
    <property type="entry name" value="DNA_BRE_C"/>
    <property type="match status" value="1"/>
</dbReference>
<dbReference type="KEGG" id="pbp:STSP1_00525"/>
<dbReference type="InterPro" id="IPR050808">
    <property type="entry name" value="Phage_Integrase"/>
</dbReference>
<accession>A0A1W6LK76</accession>
<dbReference type="Proteomes" id="UP000193334">
    <property type="component" value="Chromosome"/>
</dbReference>
<dbReference type="InterPro" id="IPR002104">
    <property type="entry name" value="Integrase_catalytic"/>
</dbReference>
<sequence>MKAKNKLPGTIQVKRGRYYWMVKLPGKEKRKMIKICPPGEDKALSAEKDISLAQNIAWQIYRQAKRKAGPKQSESLSVDEVIGLFLEWAKGYYINAAGEPTREAENCNIALRDLQMLYGAKDIDSITYHDILAARKLLIDRKYNRNYINQRVGIWKRMFAWALENRYCSASVKSEVWAIGSLKKNRCVAAESSPVHPAPHWAVKKVLPYLSENMKALVQFIELTGARPGEAIIVRPCDIKRLSAKCWVYWPFQHKNKHKNRHRFIVLGPRAIRIIKPFMLQYKKKSEEFLFPGKKGGYYSRTAISYAIRKAIDKINQSEDEDVPHWSPNQLRHSCGTRVRKKFGADAARIILGHSNPAGITDRYTRDAIIEEEIKQAKKVMRQIG</sequence>
<dbReference type="PROSITE" id="PS51898">
    <property type="entry name" value="TYR_RECOMBINASE"/>
    <property type="match status" value="1"/>
</dbReference>
<name>A0A1W6LK76_9BACT</name>
<keyword evidence="2" id="KW-0229">DNA integration</keyword>
<evidence type="ECO:0000313" key="5">
    <source>
        <dbReference type="EMBL" id="ARN56152.1"/>
    </source>
</evidence>
<dbReference type="PANTHER" id="PTHR30629:SF2">
    <property type="entry name" value="PROPHAGE INTEGRASE INTS-RELATED"/>
    <property type="match status" value="1"/>
</dbReference>
<keyword evidence="3" id="KW-0233">DNA recombination</keyword>
<reference evidence="6" key="1">
    <citation type="submission" date="2017-04" db="EMBL/GenBank/DDBJ databases">
        <title>Comparative genomics and description of representatives of a novel lineage of planctomycetes thriving in anoxic sediments.</title>
        <authorList>
            <person name="Spring S."/>
            <person name="Bunk B."/>
            <person name="Sproer C."/>
        </authorList>
    </citation>
    <scope>NUCLEOTIDE SEQUENCE [LARGE SCALE GENOMIC DNA]</scope>
    <source>
        <strain evidence="6">ST-PulAB-D4</strain>
    </source>
</reference>
<evidence type="ECO:0000256" key="1">
    <source>
        <dbReference type="ARBA" id="ARBA00008857"/>
    </source>
</evidence>
<dbReference type="GO" id="GO:0006310">
    <property type="term" value="P:DNA recombination"/>
    <property type="evidence" value="ECO:0007669"/>
    <property type="project" value="UniProtKB-KW"/>
</dbReference>
<dbReference type="GO" id="GO:0003677">
    <property type="term" value="F:DNA binding"/>
    <property type="evidence" value="ECO:0007669"/>
    <property type="project" value="InterPro"/>
</dbReference>
<dbReference type="SUPFAM" id="SSF56349">
    <property type="entry name" value="DNA breaking-rejoining enzymes"/>
    <property type="match status" value="1"/>
</dbReference>
<keyword evidence="6" id="KW-1185">Reference proteome</keyword>
<dbReference type="EMBL" id="CP021023">
    <property type="protein sequence ID" value="ARN56152.1"/>
    <property type="molecule type" value="Genomic_DNA"/>
</dbReference>
<dbReference type="PANTHER" id="PTHR30629">
    <property type="entry name" value="PROPHAGE INTEGRASE"/>
    <property type="match status" value="1"/>
</dbReference>
<organism evidence="5 6">
    <name type="scientific">Sedimentisphaera salicampi</name>
    <dbReference type="NCBI Taxonomy" id="1941349"/>
    <lineage>
        <taxon>Bacteria</taxon>
        <taxon>Pseudomonadati</taxon>
        <taxon>Planctomycetota</taxon>
        <taxon>Phycisphaerae</taxon>
        <taxon>Sedimentisphaerales</taxon>
        <taxon>Sedimentisphaeraceae</taxon>
        <taxon>Sedimentisphaera</taxon>
    </lineage>
</organism>